<reference evidence="3" key="1">
    <citation type="submission" date="2020-11" db="EMBL/GenBank/DDBJ databases">
        <title>Bacterial whole genome sequence for Caenimonas sp. DR4.4.</title>
        <authorList>
            <person name="Le V."/>
            <person name="Ko S.-R."/>
            <person name="Ahn C.-Y."/>
            <person name="Oh H.-M."/>
        </authorList>
    </citation>
    <scope>NUCLEOTIDE SEQUENCE</scope>
    <source>
        <strain evidence="3">DR4.4</strain>
    </source>
</reference>
<feature type="domain" description="Class II aldolase/adducin N-terminal" evidence="2">
    <location>
        <begin position="27"/>
        <end position="208"/>
    </location>
</feature>
<dbReference type="EMBL" id="JADWYS010000001">
    <property type="protein sequence ID" value="MBG9387981.1"/>
    <property type="molecule type" value="Genomic_DNA"/>
</dbReference>
<comment type="caution">
    <text evidence="3">The sequence shown here is derived from an EMBL/GenBank/DDBJ whole genome shotgun (WGS) entry which is preliminary data.</text>
</comment>
<dbReference type="Gene3D" id="3.40.225.10">
    <property type="entry name" value="Class II aldolase/adducin N-terminal domain"/>
    <property type="match status" value="1"/>
</dbReference>
<evidence type="ECO:0000256" key="1">
    <source>
        <dbReference type="ARBA" id="ARBA00037961"/>
    </source>
</evidence>
<proteinExistence type="inferred from homology"/>
<dbReference type="RefSeq" id="WP_196985862.1">
    <property type="nucleotide sequence ID" value="NZ_JADWYS010000001.1"/>
</dbReference>
<evidence type="ECO:0000313" key="3">
    <source>
        <dbReference type="EMBL" id="MBG9387981.1"/>
    </source>
</evidence>
<dbReference type="InterPro" id="IPR051017">
    <property type="entry name" value="Aldolase-II_Adducin_sf"/>
</dbReference>
<accession>A0A931H3L6</accession>
<dbReference type="Proteomes" id="UP000651050">
    <property type="component" value="Unassembled WGS sequence"/>
</dbReference>
<organism evidence="3 4">
    <name type="scientific">Caenimonas aquaedulcis</name>
    <dbReference type="NCBI Taxonomy" id="2793270"/>
    <lineage>
        <taxon>Bacteria</taxon>
        <taxon>Pseudomonadati</taxon>
        <taxon>Pseudomonadota</taxon>
        <taxon>Betaproteobacteria</taxon>
        <taxon>Burkholderiales</taxon>
        <taxon>Comamonadaceae</taxon>
        <taxon>Caenimonas</taxon>
    </lineage>
</organism>
<dbReference type="Pfam" id="PF00596">
    <property type="entry name" value="Aldolase_II"/>
    <property type="match status" value="1"/>
</dbReference>
<dbReference type="GO" id="GO:0005856">
    <property type="term" value="C:cytoskeleton"/>
    <property type="evidence" value="ECO:0007669"/>
    <property type="project" value="TreeGrafter"/>
</dbReference>
<protein>
    <submittedName>
        <fullName evidence="3">Class II aldolase/adducin family protein</fullName>
    </submittedName>
</protein>
<gene>
    <name evidence="3" type="ORF">I5803_08115</name>
</gene>
<sequence>MNPAPDSLLRYPEVRDSVSREEWEQRVNLAAAFRLCAKYKMTDLIYAHLSAKVPGKPGQYLINAYGLFCDEVTASNLVTVNFDDKIVHDPTGLGVNPSGYVVHGGLHKRRPDVQCVIHVHTMAGGAVSAQAHGLLNLTQHAMRFHDRVAYSDFAGTATNDDEAERLGRDLGGRKVMILRNHGLLTCGSQVREAFDLMYHLESACQMQVGALAGGNVIVCDPATAESVAAYFDKPNRVGPTKDWPAMLRMLDRADPSFRD</sequence>
<dbReference type="PANTHER" id="PTHR10672">
    <property type="entry name" value="ADDUCIN"/>
    <property type="match status" value="1"/>
</dbReference>
<evidence type="ECO:0000313" key="4">
    <source>
        <dbReference type="Proteomes" id="UP000651050"/>
    </source>
</evidence>
<dbReference type="AlphaFoldDB" id="A0A931H3L6"/>
<name>A0A931H3L6_9BURK</name>
<comment type="similarity">
    <text evidence="1">Belongs to the aldolase class II family.</text>
</comment>
<dbReference type="SMART" id="SM01007">
    <property type="entry name" value="Aldolase_II"/>
    <property type="match status" value="1"/>
</dbReference>
<dbReference type="InterPro" id="IPR001303">
    <property type="entry name" value="Aldolase_II/adducin_N"/>
</dbReference>
<keyword evidence="4" id="KW-1185">Reference proteome</keyword>
<dbReference type="GO" id="GO:0051015">
    <property type="term" value="F:actin filament binding"/>
    <property type="evidence" value="ECO:0007669"/>
    <property type="project" value="TreeGrafter"/>
</dbReference>
<evidence type="ECO:0000259" key="2">
    <source>
        <dbReference type="SMART" id="SM01007"/>
    </source>
</evidence>
<dbReference type="SUPFAM" id="SSF53639">
    <property type="entry name" value="AraD/HMP-PK domain-like"/>
    <property type="match status" value="1"/>
</dbReference>
<dbReference type="PANTHER" id="PTHR10672:SF3">
    <property type="entry name" value="PROTEIN HU-LI TAI SHAO"/>
    <property type="match status" value="1"/>
</dbReference>
<dbReference type="NCBIfam" id="NF005451">
    <property type="entry name" value="PRK07044.1"/>
    <property type="match status" value="1"/>
</dbReference>
<dbReference type="InterPro" id="IPR036409">
    <property type="entry name" value="Aldolase_II/adducin_N_sf"/>
</dbReference>